<dbReference type="Gene3D" id="3.30.300.90">
    <property type="entry name" value="BolA-like"/>
    <property type="match status" value="1"/>
</dbReference>
<evidence type="ECO:0000313" key="3">
    <source>
        <dbReference type="EMBL" id="KTC84061.1"/>
    </source>
</evidence>
<dbReference type="PANTHER" id="PTHR46229">
    <property type="entry name" value="BOLA TRANSCRIPTION REGULATOR"/>
    <property type="match status" value="1"/>
</dbReference>
<dbReference type="PANTHER" id="PTHR46229:SF4">
    <property type="entry name" value="ACID STRESS PROTEIN IBAG"/>
    <property type="match status" value="1"/>
</dbReference>
<dbReference type="InterPro" id="IPR002634">
    <property type="entry name" value="BolA"/>
</dbReference>
<accession>A0A0W0SLK6</accession>
<evidence type="ECO:0000256" key="1">
    <source>
        <dbReference type="ARBA" id="ARBA00005578"/>
    </source>
</evidence>
<dbReference type="PATRIC" id="fig|29422.6.peg.1506"/>
<dbReference type="InterPro" id="IPR050961">
    <property type="entry name" value="BolA/IbaG_stress_morph_reg"/>
</dbReference>
<gene>
    <name evidence="3" type="ORF">Lbru_1422</name>
</gene>
<dbReference type="SUPFAM" id="SSF82657">
    <property type="entry name" value="BolA-like"/>
    <property type="match status" value="1"/>
</dbReference>
<dbReference type="AlphaFoldDB" id="A0A0W0SLK6"/>
<dbReference type="STRING" id="29422.Lbru_1422"/>
<dbReference type="InterPro" id="IPR036065">
    <property type="entry name" value="BolA-like_sf"/>
</dbReference>
<name>A0A0W0SLK6_9GAMM</name>
<dbReference type="Pfam" id="PF01722">
    <property type="entry name" value="BolA"/>
    <property type="match status" value="1"/>
</dbReference>
<comment type="similarity">
    <text evidence="1 2">Belongs to the BolA/IbaG family.</text>
</comment>
<dbReference type="EMBL" id="LNXV01000011">
    <property type="protein sequence ID" value="KTC84061.1"/>
    <property type="molecule type" value="Genomic_DNA"/>
</dbReference>
<dbReference type="OrthoDB" id="9801469at2"/>
<sequence>MINNELLERRLAETGEVDFVQVEGDGYHYQLTVVSDAFLGKTKVARQQWVYAKLKDYITTGSLHAISMKTLTKQEWENNHG</sequence>
<evidence type="ECO:0000256" key="2">
    <source>
        <dbReference type="RuleBase" id="RU003860"/>
    </source>
</evidence>
<keyword evidence="4" id="KW-1185">Reference proteome</keyword>
<reference evidence="3 4" key="1">
    <citation type="submission" date="2015-11" db="EMBL/GenBank/DDBJ databases">
        <title>Genomic analysis of 38 Legionella species identifies large and diverse effector repertoires.</title>
        <authorList>
            <person name="Burstein D."/>
            <person name="Amaro F."/>
            <person name="Zusman T."/>
            <person name="Lifshitz Z."/>
            <person name="Cohen O."/>
            <person name="Gilbert J.A."/>
            <person name="Pupko T."/>
            <person name="Shuman H.A."/>
            <person name="Segal G."/>
        </authorList>
    </citation>
    <scope>NUCLEOTIDE SEQUENCE [LARGE SCALE GENOMIC DNA]</scope>
    <source>
        <strain evidence="3 4">ATCC 43878</strain>
    </source>
</reference>
<dbReference type="RefSeq" id="WP_058441500.1">
    <property type="nucleotide sequence ID" value="NZ_CAAAHU010000003.1"/>
</dbReference>
<comment type="caution">
    <text evidence="3">The sequence shown here is derived from an EMBL/GenBank/DDBJ whole genome shotgun (WGS) entry which is preliminary data.</text>
</comment>
<dbReference type="Proteomes" id="UP000054742">
    <property type="component" value="Unassembled WGS sequence"/>
</dbReference>
<organism evidence="3 4">
    <name type="scientific">Legionella brunensis</name>
    <dbReference type="NCBI Taxonomy" id="29422"/>
    <lineage>
        <taxon>Bacteria</taxon>
        <taxon>Pseudomonadati</taxon>
        <taxon>Pseudomonadota</taxon>
        <taxon>Gammaproteobacteria</taxon>
        <taxon>Legionellales</taxon>
        <taxon>Legionellaceae</taxon>
        <taxon>Legionella</taxon>
    </lineage>
</organism>
<protein>
    <submittedName>
        <fullName evidence="3">BolA like protein</fullName>
    </submittedName>
</protein>
<proteinExistence type="inferred from homology"/>
<evidence type="ECO:0000313" key="4">
    <source>
        <dbReference type="Proteomes" id="UP000054742"/>
    </source>
</evidence>